<evidence type="ECO:0000256" key="3">
    <source>
        <dbReference type="ARBA" id="ARBA00022519"/>
    </source>
</evidence>
<feature type="domain" description="3-deoxy-D-manno-octulosonic-acid transferase N-terminal" evidence="11">
    <location>
        <begin position="347"/>
        <end position="522"/>
    </location>
</feature>
<dbReference type="Pfam" id="PF04413">
    <property type="entry name" value="Glycos_transf_N"/>
    <property type="match status" value="1"/>
</dbReference>
<evidence type="ECO:0000256" key="7">
    <source>
        <dbReference type="ARBA" id="ARBA00022989"/>
    </source>
</evidence>
<name>A0A3B1AF24_9ZZZZ</name>
<keyword evidence="6" id="KW-0448">Lipopolysaccharide biosynthesis</keyword>
<evidence type="ECO:0000256" key="2">
    <source>
        <dbReference type="ARBA" id="ARBA00022475"/>
    </source>
</evidence>
<keyword evidence="4 12" id="KW-0808">Transferase</keyword>
<keyword evidence="7 10" id="KW-1133">Transmembrane helix</keyword>
<feature type="transmembrane region" description="Helical" evidence="10">
    <location>
        <begin position="322"/>
        <end position="339"/>
    </location>
</feature>
<dbReference type="GO" id="GO:0009103">
    <property type="term" value="P:lipopolysaccharide biosynthetic process"/>
    <property type="evidence" value="ECO:0007669"/>
    <property type="project" value="UniProtKB-KW"/>
</dbReference>
<dbReference type="InterPro" id="IPR004960">
    <property type="entry name" value="LipA_acyltrans"/>
</dbReference>
<keyword evidence="3" id="KW-0997">Cell inner membrane</keyword>
<evidence type="ECO:0000256" key="8">
    <source>
        <dbReference type="ARBA" id="ARBA00023136"/>
    </source>
</evidence>
<feature type="transmembrane region" description="Helical" evidence="10">
    <location>
        <begin position="20"/>
        <end position="39"/>
    </location>
</feature>
<keyword evidence="2" id="KW-1003">Cell membrane</keyword>
<evidence type="ECO:0000256" key="6">
    <source>
        <dbReference type="ARBA" id="ARBA00022985"/>
    </source>
</evidence>
<comment type="subcellular location">
    <subcellularLocation>
        <location evidence="1">Cell inner membrane</location>
    </subcellularLocation>
</comment>
<dbReference type="InterPro" id="IPR011920">
    <property type="entry name" value="Lipid_A_LpxL_LpxP"/>
</dbReference>
<dbReference type="GO" id="GO:0005886">
    <property type="term" value="C:plasma membrane"/>
    <property type="evidence" value="ECO:0007669"/>
    <property type="project" value="UniProtKB-SubCell"/>
</dbReference>
<dbReference type="EMBL" id="UOFR01000041">
    <property type="protein sequence ID" value="VAW96899.1"/>
    <property type="molecule type" value="Genomic_DNA"/>
</dbReference>
<evidence type="ECO:0000256" key="1">
    <source>
        <dbReference type="ARBA" id="ARBA00004533"/>
    </source>
</evidence>
<sequence length="727" mass="83510">MANPDNPYSAHYILNPVYWPIWLGFGFMRLCILLPFPVISKIAKIISYPGLVFMSERRRITRTNICMCFPHYSNSDVRRLMRQNFYSGAMTIFESALSWWGSDDFLKKYSHIEGIEHVEAALKKGKGVLLLGAHYTTLEIGGRVSMQFLKQITPTFKPARNKLFNAMMVSARTRSHGKLLPHQNIRALLKDLKRNEVLWYAPDQDLGRNGSVFAPFMGVQTTTLTATARIAKSSGTTVLPWSCERLPDNKGYKIILGKAFENFPSGNDIDDATTINQSIEHQIKRTPEQYFWGHRRFKTRPQGEAQVYAHRHDKLLRRYRRMLILLFLPILAYTLWIAYRNRDKKYLKQRYGFYPTKALATDLWFHAASVGEVYAVLPLIQDLHKKHPDKKIVLTTFTPTGGAIAQKNLPAGIQHYYLPIDFEFSVRRLLNFLQPKCCIIMETELWPYLHQYCFNRGIPVVIINGRISNKTFKAHSWIRNLSSRSIEFTYKIFARTELDKSRFTNMNAAEDKVTVLGNIKFAIPENESQQAIKLIKPYILVASSHAGEERLIAQLWKKMDMQSHLLVIVPRHPHRSKKIIKEIKSIGLKIAVRSQQHSPDNKTEIYLADTFGELNGFIAGSDFVFMGGTLVDIGGHNILEVGMQHKAVIIGPHMDNFLDERKLYLENDAAIEIQNELELESTIRDLLQNPEKAALIGQAAYAITRAQQHIMQDYQRVIEEVCLPLSD</sequence>
<dbReference type="Gene3D" id="3.40.50.11720">
    <property type="entry name" value="3-Deoxy-D-manno-octulosonic-acid transferase, N-terminal domain"/>
    <property type="match status" value="1"/>
</dbReference>
<keyword evidence="8 10" id="KW-0472">Membrane</keyword>
<evidence type="ECO:0000313" key="12">
    <source>
        <dbReference type="EMBL" id="VAW96899.1"/>
    </source>
</evidence>
<keyword evidence="12" id="KW-0328">Glycosyltransferase</keyword>
<dbReference type="SUPFAM" id="SSF53756">
    <property type="entry name" value="UDP-Glycosyltransferase/glycogen phosphorylase"/>
    <property type="match status" value="1"/>
</dbReference>
<dbReference type="InterPro" id="IPR038107">
    <property type="entry name" value="Glycos_transf_N_sf"/>
</dbReference>
<proteinExistence type="inferred from homology"/>
<dbReference type="GO" id="GO:0043842">
    <property type="term" value="F:Kdo transferase activity"/>
    <property type="evidence" value="ECO:0007669"/>
    <property type="project" value="UniProtKB-EC"/>
</dbReference>
<dbReference type="AlphaFoldDB" id="A0A3B1AF24"/>
<dbReference type="PANTHER" id="PTHR42755:SF1">
    <property type="entry name" value="3-DEOXY-D-MANNO-OCTULOSONIC ACID TRANSFERASE, MITOCHONDRIAL-RELATED"/>
    <property type="match status" value="1"/>
</dbReference>
<dbReference type="EC" id="2.4.99.12" evidence="12"/>
<organism evidence="12">
    <name type="scientific">hydrothermal vent metagenome</name>
    <dbReference type="NCBI Taxonomy" id="652676"/>
    <lineage>
        <taxon>unclassified sequences</taxon>
        <taxon>metagenomes</taxon>
        <taxon>ecological metagenomes</taxon>
    </lineage>
</organism>
<keyword evidence="5 10" id="KW-0812">Transmembrane</keyword>
<dbReference type="InterPro" id="IPR039901">
    <property type="entry name" value="Kdotransferase"/>
</dbReference>
<evidence type="ECO:0000256" key="9">
    <source>
        <dbReference type="ARBA" id="ARBA00023315"/>
    </source>
</evidence>
<dbReference type="GO" id="GO:0009245">
    <property type="term" value="P:lipid A biosynthetic process"/>
    <property type="evidence" value="ECO:0007669"/>
    <property type="project" value="InterPro"/>
</dbReference>
<dbReference type="GO" id="GO:0016746">
    <property type="term" value="F:acyltransferase activity"/>
    <property type="evidence" value="ECO:0007669"/>
    <property type="project" value="UniProtKB-KW"/>
</dbReference>
<reference evidence="12" key="1">
    <citation type="submission" date="2018-06" db="EMBL/GenBank/DDBJ databases">
        <authorList>
            <person name="Zhirakovskaya E."/>
        </authorList>
    </citation>
    <scope>NUCLEOTIDE SEQUENCE</scope>
</reference>
<protein>
    <submittedName>
        <fullName evidence="12">3-deoxy-D-manno-octulosonic acid transferase</fullName>
        <ecNumber evidence="12">2.4.99.12</ecNumber>
    </submittedName>
</protein>
<dbReference type="PANTHER" id="PTHR42755">
    <property type="entry name" value="3-DEOXY-MANNO-OCTULOSONATE CYTIDYLYLTRANSFERASE"/>
    <property type="match status" value="1"/>
</dbReference>
<dbReference type="Pfam" id="PF03279">
    <property type="entry name" value="Lip_A_acyltrans"/>
    <property type="match status" value="1"/>
</dbReference>
<dbReference type="HAMAP" id="MF_01942">
    <property type="entry name" value="Lipid_A_LpxL_LpxP"/>
    <property type="match status" value="1"/>
</dbReference>
<dbReference type="Gene3D" id="3.40.50.2000">
    <property type="entry name" value="Glycogen Phosphorylase B"/>
    <property type="match status" value="1"/>
</dbReference>
<evidence type="ECO:0000259" key="11">
    <source>
        <dbReference type="Pfam" id="PF04413"/>
    </source>
</evidence>
<evidence type="ECO:0000256" key="5">
    <source>
        <dbReference type="ARBA" id="ARBA00022692"/>
    </source>
</evidence>
<gene>
    <name evidence="12" type="ORF">MNBD_GAMMA21-2927</name>
</gene>
<dbReference type="CDD" id="cd07984">
    <property type="entry name" value="LPLAT_LABLAT-like"/>
    <property type="match status" value="1"/>
</dbReference>
<accession>A0A3B1AF24</accession>
<evidence type="ECO:0000256" key="4">
    <source>
        <dbReference type="ARBA" id="ARBA00022679"/>
    </source>
</evidence>
<evidence type="ECO:0000256" key="10">
    <source>
        <dbReference type="SAM" id="Phobius"/>
    </source>
</evidence>
<dbReference type="InterPro" id="IPR007507">
    <property type="entry name" value="Glycos_transf_N"/>
</dbReference>
<keyword evidence="9" id="KW-0012">Acyltransferase</keyword>